<reference evidence="12 13" key="1">
    <citation type="journal article" date="2019" name="Nat. Microbiol.">
        <title>Wide diversity of methane and short-chain alkane metabolisms in uncultured archaea.</title>
        <authorList>
            <person name="Borrel G."/>
            <person name="Adam P.S."/>
            <person name="McKay L.J."/>
            <person name="Chen L.X."/>
            <person name="Sierra-Garcia I.N."/>
            <person name="Sieber C.M."/>
            <person name="Letourneur Q."/>
            <person name="Ghozlane A."/>
            <person name="Andersen G.L."/>
            <person name="Li W.J."/>
            <person name="Hallam S.J."/>
            <person name="Muyzer G."/>
            <person name="de Oliveira V.M."/>
            <person name="Inskeep W.P."/>
            <person name="Banfield J.F."/>
            <person name="Gribaldo S."/>
        </authorList>
    </citation>
    <scope>NUCLEOTIDE SEQUENCE [LARGE SCALE GENOMIC DNA]</scope>
    <source>
        <strain evidence="12">NM1a</strain>
    </source>
</reference>
<dbReference type="Pfam" id="PF12831">
    <property type="entry name" value="FAD_oxidored"/>
    <property type="match status" value="1"/>
</dbReference>
<dbReference type="PROSITE" id="PS51379">
    <property type="entry name" value="4FE4S_FER_2"/>
    <property type="match status" value="4"/>
</dbReference>
<dbReference type="InterPro" id="IPR003813">
    <property type="entry name" value="MvhD/FlpD"/>
</dbReference>
<evidence type="ECO:0000256" key="8">
    <source>
        <dbReference type="ARBA" id="ARBA00023004"/>
    </source>
</evidence>
<comment type="caution">
    <text evidence="12">The sequence shown here is derived from an EMBL/GenBank/DDBJ whole genome shotgun (WGS) entry which is preliminary data.</text>
</comment>
<dbReference type="InterPro" id="IPR017900">
    <property type="entry name" value="4Fe4S_Fe_S_CS"/>
</dbReference>
<organism evidence="12 13">
    <name type="scientific">Methanoliparum thermophilum</name>
    <dbReference type="NCBI Taxonomy" id="2491083"/>
    <lineage>
        <taxon>Archaea</taxon>
        <taxon>Methanobacteriati</taxon>
        <taxon>Methanobacteriota</taxon>
        <taxon>Candidatus Methanoliparia</taxon>
        <taxon>Candidatus Methanoliparales</taxon>
        <taxon>Candidatus Methanoliparaceae</taxon>
        <taxon>Candidatus Methanoliparum</taxon>
    </lineage>
</organism>
<dbReference type="Gene3D" id="3.50.50.60">
    <property type="entry name" value="FAD/NAD(P)-binding domain"/>
    <property type="match status" value="1"/>
</dbReference>
<gene>
    <name evidence="12" type="ORF">EF806_05130</name>
</gene>
<dbReference type="Proteomes" id="UP000317158">
    <property type="component" value="Unassembled WGS sequence"/>
</dbReference>
<dbReference type="GO" id="GO:0046872">
    <property type="term" value="F:metal ion binding"/>
    <property type="evidence" value="ECO:0007669"/>
    <property type="project" value="UniProtKB-KW"/>
</dbReference>
<keyword evidence="4 10" id="KW-0285">Flavoprotein</keyword>
<keyword evidence="7 10" id="KW-0560">Oxidoreductase</keyword>
<evidence type="ECO:0000313" key="12">
    <source>
        <dbReference type="EMBL" id="RZN64195.1"/>
    </source>
</evidence>
<dbReference type="InterPro" id="IPR039650">
    <property type="entry name" value="HdrA-like"/>
</dbReference>
<dbReference type="PANTHER" id="PTHR43498:SF1">
    <property type="entry name" value="COB--COM HETERODISULFIDE REDUCTASE IRON-SULFUR SUBUNIT A"/>
    <property type="match status" value="1"/>
</dbReference>
<comment type="function">
    <text evidence="10">Part of a complex that catalyzes the reversible reduction of CoM-S-S-CoB to the thiol-coenzymes H-S-CoM (coenzyme M) and H-S-CoB (coenzyme B).</text>
</comment>
<protein>
    <recommendedName>
        <fullName evidence="10">CoB--CoM heterodisulfide reductase iron-sulfur subunit A</fullName>
        <ecNumber evidence="10">1.8.-.-</ecNumber>
    </recommendedName>
</protein>
<evidence type="ECO:0000256" key="3">
    <source>
        <dbReference type="ARBA" id="ARBA00022485"/>
    </source>
</evidence>
<comment type="cofactor">
    <cofactor evidence="10">
        <name>[4Fe-4S] cluster</name>
        <dbReference type="ChEBI" id="CHEBI:49883"/>
    </cofactor>
</comment>
<sequence length="794" mass="88092">MRIGVYVCHCGLNIARVIDVDDLRKFAEKEADVVVAKDIDYLCSDSSQNQIKEDIKEYGLDRVVIASCSPRMHEETFRKCVKSAGVNPYLLEIANIREQCSWVHNDELKATEKAKDLLKMAIAKVRNSKVLEERKVPINKNVLIVGGGIAGIHAALELAKAGITVFMVEKNPTIGGKMALLNVVFPTNDCSICVLAPKMSEVSSNDNIKLFSYSEITSIEGRVGDFIVKIKKKPRYVDEDKCKGCIYDCSSVCPIDIPNEYDFNVGRRKAIYIPIPQAVPNIAVIDPENCVGCKFCEEGCNADAIDFSQREEEIELNVGTIIVTTGYQPFDARKKDEYGYGRFKNVFTTFEIERLLNASGPTKGILARLSDGKIPKKIGFIQCVGSRDKKVNRPYCSKVCCMVSIKNANIIKNRYPDSDITIFYTDIRAGGPEYEEYYEETQRMGVKFIRGNVGEIYEKNNGNLVLSYEDTLECVRKDEEFEMVVLSVGMEQDQSARDLGILLGLTENPDGFFSVIHPKMRPVDSNIDGIYIAGCATGPKEIPDAIVQGLAAASKVMNVLNKGEIELDPMRASLIEDRCDGCSLCVDVCRFNNIKIDKDRKKAVIDETGCHGCGSCAASCPNDAIYLSNFSDAQIISQIDAALEDKKEYPIIIAFFCNWCCYAAADLAGSQKINYPSNIRIIRVICSSMVKPKYVLRAFEKGADGVMVGGCRLGECHYKFGNYDADKRLSILREILSGIGIDSRRLKTVWRAASEGNNIANDISDFTHELITLGPLGFEFSGLDPAILKNNKQK</sequence>
<dbReference type="UniPathway" id="UPA00647">
    <property type="reaction ID" value="UER00700"/>
</dbReference>
<dbReference type="GO" id="GO:0016491">
    <property type="term" value="F:oxidoreductase activity"/>
    <property type="evidence" value="ECO:0007669"/>
    <property type="project" value="UniProtKB-UniRule"/>
</dbReference>
<comment type="subunit">
    <text evidence="10">The ferredoxin:CoB-CoM heterodisulfide reductase is composed of three subunits; HdrA, HdrB and HdrC.</text>
</comment>
<comment type="similarity">
    <text evidence="2 10">Belongs to the HdrA family.</text>
</comment>
<accession>A0A520KRE2</accession>
<keyword evidence="6 10" id="KW-0274">FAD</keyword>
<evidence type="ECO:0000259" key="11">
    <source>
        <dbReference type="PROSITE" id="PS51379"/>
    </source>
</evidence>
<evidence type="ECO:0000313" key="13">
    <source>
        <dbReference type="Proteomes" id="UP000317158"/>
    </source>
</evidence>
<dbReference type="EC" id="1.8.-.-" evidence="10"/>
<evidence type="ECO:0000256" key="2">
    <source>
        <dbReference type="ARBA" id="ARBA00006561"/>
    </source>
</evidence>
<keyword evidence="8 10" id="KW-0408">Iron</keyword>
<evidence type="ECO:0000256" key="1">
    <source>
        <dbReference type="ARBA" id="ARBA00001974"/>
    </source>
</evidence>
<dbReference type="SUPFAM" id="SSF54862">
    <property type="entry name" value="4Fe-4S ferredoxins"/>
    <property type="match status" value="1"/>
</dbReference>
<dbReference type="InterPro" id="IPR017896">
    <property type="entry name" value="4Fe4S_Fe-S-bd"/>
</dbReference>
<dbReference type="InterPro" id="IPR036188">
    <property type="entry name" value="FAD/NAD-bd_sf"/>
</dbReference>
<comment type="pathway">
    <text evidence="10">Cofactor metabolism; coenzyme M-coenzyme B heterodisulfide reduction; coenzyme B and coenzyme M from coenzyme M-coenzyme B heterodisulfide: step 1/1.</text>
</comment>
<feature type="domain" description="4Fe-4S ferredoxin-type" evidence="11">
    <location>
        <begin position="570"/>
        <end position="599"/>
    </location>
</feature>
<dbReference type="PANTHER" id="PTHR43498">
    <property type="entry name" value="FERREDOXIN:COB-COM HETERODISULFIDE REDUCTASE SUBUNIT A"/>
    <property type="match status" value="1"/>
</dbReference>
<name>A0A520KRE2_METT2</name>
<feature type="domain" description="4Fe-4S ferredoxin-type" evidence="11">
    <location>
        <begin position="601"/>
        <end position="630"/>
    </location>
</feature>
<evidence type="ECO:0000256" key="6">
    <source>
        <dbReference type="ARBA" id="ARBA00022827"/>
    </source>
</evidence>
<keyword evidence="9 10" id="KW-0411">Iron-sulfur</keyword>
<dbReference type="Pfam" id="PF12838">
    <property type="entry name" value="Fer4_7"/>
    <property type="match status" value="1"/>
</dbReference>
<feature type="domain" description="4Fe-4S ferredoxin-type" evidence="11">
    <location>
        <begin position="232"/>
        <end position="263"/>
    </location>
</feature>
<dbReference type="NCBIfam" id="NF040770">
    <property type="entry name" value="hetero_SS_HdrA2"/>
    <property type="match status" value="1"/>
</dbReference>
<dbReference type="PROSITE" id="PS00198">
    <property type="entry name" value="4FE4S_FER_1"/>
    <property type="match status" value="1"/>
</dbReference>
<dbReference type="SUPFAM" id="SSF51905">
    <property type="entry name" value="FAD/NAD(P)-binding domain"/>
    <property type="match status" value="1"/>
</dbReference>
<evidence type="ECO:0000256" key="5">
    <source>
        <dbReference type="ARBA" id="ARBA00022723"/>
    </source>
</evidence>
<dbReference type="AlphaFoldDB" id="A0A520KRE2"/>
<evidence type="ECO:0000256" key="9">
    <source>
        <dbReference type="ARBA" id="ARBA00023014"/>
    </source>
</evidence>
<dbReference type="EMBL" id="RXIF01000009">
    <property type="protein sequence ID" value="RZN64195.1"/>
    <property type="molecule type" value="Genomic_DNA"/>
</dbReference>
<feature type="domain" description="4Fe-4S ferredoxin-type" evidence="11">
    <location>
        <begin position="281"/>
        <end position="310"/>
    </location>
</feature>
<evidence type="ECO:0000256" key="10">
    <source>
        <dbReference type="RuleBase" id="RU366072"/>
    </source>
</evidence>
<keyword evidence="3 10" id="KW-0004">4Fe-4S</keyword>
<keyword evidence="5 10" id="KW-0479">Metal-binding</keyword>
<comment type="cofactor">
    <cofactor evidence="1 10">
        <name>FAD</name>
        <dbReference type="ChEBI" id="CHEBI:57692"/>
    </cofactor>
</comment>
<proteinExistence type="inferred from homology"/>
<evidence type="ECO:0000256" key="7">
    <source>
        <dbReference type="ARBA" id="ARBA00023002"/>
    </source>
</evidence>
<dbReference type="Gene3D" id="3.30.70.20">
    <property type="match status" value="2"/>
</dbReference>
<evidence type="ECO:0000256" key="4">
    <source>
        <dbReference type="ARBA" id="ARBA00022630"/>
    </source>
</evidence>
<dbReference type="GO" id="GO:0051539">
    <property type="term" value="F:4 iron, 4 sulfur cluster binding"/>
    <property type="evidence" value="ECO:0007669"/>
    <property type="project" value="UniProtKB-UniRule"/>
</dbReference>
<dbReference type="Pfam" id="PF02662">
    <property type="entry name" value="FlpD"/>
    <property type="match status" value="1"/>
</dbReference>